<dbReference type="InterPro" id="IPR001709">
    <property type="entry name" value="Flavoprot_Pyr_Nucl_cyt_Rdtase"/>
</dbReference>
<dbReference type="InterPro" id="IPR001041">
    <property type="entry name" value="2Fe-2S_ferredoxin-type"/>
</dbReference>
<dbReference type="Gene3D" id="3.40.50.80">
    <property type="entry name" value="Nucleotide-binding domain of ferredoxin-NADP reductase (FNR) module"/>
    <property type="match status" value="1"/>
</dbReference>
<dbReference type="SUPFAM" id="SSF63380">
    <property type="entry name" value="Riboflavin synthase domain-like"/>
    <property type="match status" value="1"/>
</dbReference>
<evidence type="ECO:0000256" key="8">
    <source>
        <dbReference type="ARBA" id="ARBA00023014"/>
    </source>
</evidence>
<keyword evidence="12" id="KW-1185">Reference proteome</keyword>
<evidence type="ECO:0000256" key="1">
    <source>
        <dbReference type="ARBA" id="ARBA00001974"/>
    </source>
</evidence>
<dbReference type="Proteomes" id="UP000219565">
    <property type="component" value="Unassembled WGS sequence"/>
</dbReference>
<dbReference type="Gene3D" id="3.10.20.30">
    <property type="match status" value="1"/>
</dbReference>
<evidence type="ECO:0000259" key="9">
    <source>
        <dbReference type="PROSITE" id="PS51085"/>
    </source>
</evidence>
<dbReference type="InterPro" id="IPR050415">
    <property type="entry name" value="MRET"/>
</dbReference>
<dbReference type="Pfam" id="PF00111">
    <property type="entry name" value="Fer2"/>
    <property type="match status" value="1"/>
</dbReference>
<keyword evidence="7" id="KW-0408">Iron</keyword>
<sequence length="347" mass="37404">MAQADSHVHTLEVVEVIKETDAAISLVFEIPDALVHRFRYHPGQFLTLEVPSERTGSVARCYSLSSSPYLDDDAIVTVKRMPGGYASNWLCDNASVGMRLRVLAPSGVFVPKSLDADLLLLAAGSGSTPIMSIAKSALIAGTGTVLLVYANDDADAVIFGAELEEMAVEFPDRFTVVHWLVDERGLPTVPALRELLIPYPRYDAFVCGPASFMATCTAALRAIGMPESHIHHEKFQSLTGDPFADIELSGTDAESGAATATITLDGRTLELPWPRYRTLLEVLLANGYDAPFSCRAGECSACACTVRAGEVRMLRNETLVDADLALGLTLACQTVPVSDHVRVDFDQ</sequence>
<evidence type="ECO:0000256" key="7">
    <source>
        <dbReference type="ARBA" id="ARBA00023004"/>
    </source>
</evidence>
<keyword evidence="4" id="KW-0479">Metal-binding</keyword>
<dbReference type="OrthoDB" id="9796486at2"/>
<dbReference type="GO" id="GO:0051537">
    <property type="term" value="F:2 iron, 2 sulfur cluster binding"/>
    <property type="evidence" value="ECO:0007669"/>
    <property type="project" value="UniProtKB-KW"/>
</dbReference>
<dbReference type="CDD" id="cd06214">
    <property type="entry name" value="PA_degradation_oxidoreductase_like"/>
    <property type="match status" value="1"/>
</dbReference>
<evidence type="ECO:0000256" key="3">
    <source>
        <dbReference type="ARBA" id="ARBA00022714"/>
    </source>
</evidence>
<dbReference type="PRINTS" id="PR00371">
    <property type="entry name" value="FPNCR"/>
</dbReference>
<gene>
    <name evidence="11" type="ORF">SAMN04244553_3076</name>
</gene>
<dbReference type="PROSITE" id="PS00197">
    <property type="entry name" value="2FE2S_FER_1"/>
    <property type="match status" value="1"/>
</dbReference>
<dbReference type="PANTHER" id="PTHR47354">
    <property type="entry name" value="NADH OXIDOREDUCTASE HCR"/>
    <property type="match status" value="1"/>
</dbReference>
<dbReference type="Gene3D" id="2.40.30.10">
    <property type="entry name" value="Translation factors"/>
    <property type="match status" value="1"/>
</dbReference>
<dbReference type="Pfam" id="PF00970">
    <property type="entry name" value="FAD_binding_6"/>
    <property type="match status" value="1"/>
</dbReference>
<feature type="domain" description="2Fe-2S ferredoxin-type" evidence="9">
    <location>
        <begin position="258"/>
        <end position="347"/>
    </location>
</feature>
<dbReference type="InterPro" id="IPR006058">
    <property type="entry name" value="2Fe2S_fd_BS"/>
</dbReference>
<dbReference type="InterPro" id="IPR036010">
    <property type="entry name" value="2Fe-2S_ferredoxin-like_sf"/>
</dbReference>
<dbReference type="RefSeq" id="WP_097245362.1">
    <property type="nucleotide sequence ID" value="NZ_OBEG01000002.1"/>
</dbReference>
<dbReference type="GO" id="GO:0050660">
    <property type="term" value="F:flavin adenine dinucleotide binding"/>
    <property type="evidence" value="ECO:0007669"/>
    <property type="project" value="TreeGrafter"/>
</dbReference>
<dbReference type="PRINTS" id="PR00410">
    <property type="entry name" value="PHEHYDRXLASE"/>
</dbReference>
<dbReference type="SUPFAM" id="SSF52343">
    <property type="entry name" value="Ferredoxin reductase-like, C-terminal NADP-linked domain"/>
    <property type="match status" value="1"/>
</dbReference>
<protein>
    <submittedName>
        <fullName evidence="11">3-ketosteroid 9alpha-monooxygenase subunit B</fullName>
    </submittedName>
</protein>
<dbReference type="GO" id="GO:0004497">
    <property type="term" value="F:monooxygenase activity"/>
    <property type="evidence" value="ECO:0007669"/>
    <property type="project" value="UniProtKB-KW"/>
</dbReference>
<dbReference type="InterPro" id="IPR012675">
    <property type="entry name" value="Beta-grasp_dom_sf"/>
</dbReference>
<keyword evidence="2" id="KW-0285">Flavoprotein</keyword>
<evidence type="ECO:0000313" key="12">
    <source>
        <dbReference type="Proteomes" id="UP000219565"/>
    </source>
</evidence>
<dbReference type="EMBL" id="OBEG01000002">
    <property type="protein sequence ID" value="SNY81482.1"/>
    <property type="molecule type" value="Genomic_DNA"/>
</dbReference>
<name>A0A285L9A4_9NOCA</name>
<keyword evidence="8" id="KW-0411">Iron-sulfur</keyword>
<keyword evidence="6" id="KW-0560">Oxidoreductase</keyword>
<dbReference type="CDD" id="cd00207">
    <property type="entry name" value="fer2"/>
    <property type="match status" value="1"/>
</dbReference>
<evidence type="ECO:0000256" key="6">
    <source>
        <dbReference type="ARBA" id="ARBA00023002"/>
    </source>
</evidence>
<dbReference type="SUPFAM" id="SSF54292">
    <property type="entry name" value="2Fe-2S ferredoxin-like"/>
    <property type="match status" value="1"/>
</dbReference>
<dbReference type="AlphaFoldDB" id="A0A285L9A4"/>
<organism evidence="11 12">
    <name type="scientific">Nocardia amikacinitolerans</name>
    <dbReference type="NCBI Taxonomy" id="756689"/>
    <lineage>
        <taxon>Bacteria</taxon>
        <taxon>Bacillati</taxon>
        <taxon>Actinomycetota</taxon>
        <taxon>Actinomycetes</taxon>
        <taxon>Mycobacteriales</taxon>
        <taxon>Nocardiaceae</taxon>
        <taxon>Nocardia</taxon>
    </lineage>
</organism>
<dbReference type="STRING" id="1379680.GCA_001612615_06139"/>
<feature type="domain" description="FAD-binding FR-type" evidence="10">
    <location>
        <begin position="6"/>
        <end position="112"/>
    </location>
</feature>
<dbReference type="Pfam" id="PF00175">
    <property type="entry name" value="NAD_binding_1"/>
    <property type="match status" value="1"/>
</dbReference>
<dbReference type="PROSITE" id="PS51384">
    <property type="entry name" value="FAD_FR"/>
    <property type="match status" value="1"/>
</dbReference>
<dbReference type="PANTHER" id="PTHR47354:SF8">
    <property type="entry name" value="1,2-PHENYLACETYL-COA EPOXIDASE, SUBUNIT E"/>
    <property type="match status" value="1"/>
</dbReference>
<dbReference type="GO" id="GO:0046872">
    <property type="term" value="F:metal ion binding"/>
    <property type="evidence" value="ECO:0007669"/>
    <property type="project" value="UniProtKB-KW"/>
</dbReference>
<dbReference type="InterPro" id="IPR001433">
    <property type="entry name" value="OxRdtase_FAD/NAD-bd"/>
</dbReference>
<dbReference type="PROSITE" id="PS51085">
    <property type="entry name" value="2FE2S_FER_2"/>
    <property type="match status" value="1"/>
</dbReference>
<comment type="cofactor">
    <cofactor evidence="1">
        <name>FAD</name>
        <dbReference type="ChEBI" id="CHEBI:57692"/>
    </cofactor>
</comment>
<dbReference type="InterPro" id="IPR017938">
    <property type="entry name" value="Riboflavin_synthase-like_b-brl"/>
</dbReference>
<keyword evidence="5" id="KW-0274">FAD</keyword>
<proteinExistence type="predicted"/>
<evidence type="ECO:0000256" key="2">
    <source>
        <dbReference type="ARBA" id="ARBA00022630"/>
    </source>
</evidence>
<keyword evidence="3" id="KW-0001">2Fe-2S</keyword>
<accession>A0A285L9A4</accession>
<dbReference type="InterPro" id="IPR039261">
    <property type="entry name" value="FNR_nucleotide-bd"/>
</dbReference>
<reference evidence="11 12" key="1">
    <citation type="submission" date="2017-09" db="EMBL/GenBank/DDBJ databases">
        <authorList>
            <person name="Ehlers B."/>
            <person name="Leendertz F.H."/>
        </authorList>
    </citation>
    <scope>NUCLEOTIDE SEQUENCE [LARGE SCALE GENOMIC DNA]</scope>
    <source>
        <strain evidence="11 12">DSM 45537</strain>
    </source>
</reference>
<evidence type="ECO:0000256" key="4">
    <source>
        <dbReference type="ARBA" id="ARBA00022723"/>
    </source>
</evidence>
<evidence type="ECO:0000256" key="5">
    <source>
        <dbReference type="ARBA" id="ARBA00022827"/>
    </source>
</evidence>
<evidence type="ECO:0000313" key="11">
    <source>
        <dbReference type="EMBL" id="SNY81482.1"/>
    </source>
</evidence>
<dbReference type="InterPro" id="IPR008333">
    <property type="entry name" value="Cbr1-like_FAD-bd_dom"/>
</dbReference>
<dbReference type="InterPro" id="IPR017927">
    <property type="entry name" value="FAD-bd_FR_type"/>
</dbReference>
<keyword evidence="11" id="KW-0503">Monooxygenase</keyword>
<evidence type="ECO:0000259" key="10">
    <source>
        <dbReference type="PROSITE" id="PS51384"/>
    </source>
</evidence>